<accession>A0ABV3RZQ4</accession>
<dbReference type="PANTHER" id="PTHR43369">
    <property type="entry name" value="PHOSPHORIBOSYLGLYCINAMIDE FORMYLTRANSFERASE"/>
    <property type="match status" value="1"/>
</dbReference>
<comment type="pathway">
    <text evidence="1">Purine metabolism; IMP biosynthesis via de novo pathway; N(2)-formyl-N(1)-(5-phospho-D-ribosyl)glycinamide from N(1)-(5-phospho-D-ribosyl)glycinamide (10-formyl THF route): step 1/1.</text>
</comment>
<organism evidence="6 7">
    <name type="scientific">Spiribacter roseus</name>
    <dbReference type="NCBI Taxonomy" id="1855875"/>
    <lineage>
        <taxon>Bacteria</taxon>
        <taxon>Pseudomonadati</taxon>
        <taxon>Pseudomonadota</taxon>
        <taxon>Gammaproteobacteria</taxon>
        <taxon>Chromatiales</taxon>
        <taxon>Ectothiorhodospiraceae</taxon>
        <taxon>Spiribacter</taxon>
    </lineage>
</organism>
<dbReference type="Gene3D" id="3.40.50.170">
    <property type="entry name" value="Formyl transferase, N-terminal domain"/>
    <property type="match status" value="1"/>
</dbReference>
<keyword evidence="4" id="KW-0658">Purine biosynthesis</keyword>
<comment type="caution">
    <text evidence="6">The sequence shown here is derived from an EMBL/GenBank/DDBJ whole genome shotgun (WGS) entry which is preliminary data.</text>
</comment>
<dbReference type="RefSeq" id="WP_367951857.1">
    <property type="nucleotide sequence ID" value="NZ_JBAKFG010000005.1"/>
</dbReference>
<feature type="domain" description="Formyl transferase N-terminal" evidence="5">
    <location>
        <begin position="91"/>
        <end position="181"/>
    </location>
</feature>
<keyword evidence="3" id="KW-0808">Transferase</keyword>
<dbReference type="InterPro" id="IPR002376">
    <property type="entry name" value="Formyl_transf_N"/>
</dbReference>
<evidence type="ECO:0000256" key="3">
    <source>
        <dbReference type="ARBA" id="ARBA00022679"/>
    </source>
</evidence>
<evidence type="ECO:0000256" key="1">
    <source>
        <dbReference type="ARBA" id="ARBA00005054"/>
    </source>
</evidence>
<dbReference type="InterPro" id="IPR036477">
    <property type="entry name" value="Formyl_transf_N_sf"/>
</dbReference>
<evidence type="ECO:0000256" key="4">
    <source>
        <dbReference type="ARBA" id="ARBA00022755"/>
    </source>
</evidence>
<dbReference type="SUPFAM" id="SSF53328">
    <property type="entry name" value="Formyltransferase"/>
    <property type="match status" value="1"/>
</dbReference>
<name>A0ABV3RZQ4_9GAMM</name>
<sequence length="227" mass="25742">MNTGFIAYDTNHLKSDQVLNQWFPMASEDSLKGSKVFLVPFKPRPARETVFTHRPAQSIGGHPDEMAQALGLSVEHCESTDQIPHGMDAYVVLGVGLLPDDFVEMETVVNAHPGLIPYSRGLDSFKWAIYNQRPVGVTLHRLSPEVDMGAVWCKRETPVLPNDTLKSFARRHYELEISVLSRFEMFLNSEPEPVDPNEAVPATKRMPAEKEKELWEAFQRYKVNYGK</sequence>
<proteinExistence type="predicted"/>
<evidence type="ECO:0000259" key="5">
    <source>
        <dbReference type="Pfam" id="PF00551"/>
    </source>
</evidence>
<dbReference type="PANTHER" id="PTHR43369:SF2">
    <property type="entry name" value="PHOSPHORIBOSYLGLYCINAMIDE FORMYLTRANSFERASE"/>
    <property type="match status" value="1"/>
</dbReference>
<dbReference type="Pfam" id="PF00551">
    <property type="entry name" value="Formyl_trans_N"/>
    <property type="match status" value="1"/>
</dbReference>
<dbReference type="EMBL" id="JBAKFG010000005">
    <property type="protein sequence ID" value="MEX0373690.1"/>
    <property type="molecule type" value="Genomic_DNA"/>
</dbReference>
<reference evidence="6 7" key="1">
    <citation type="submission" date="2024-02" db="EMBL/GenBank/DDBJ databases">
        <title>New especies of Spiribacter isolated from saline water.</title>
        <authorList>
            <person name="Leon M.J."/>
            <person name="De La Haba R."/>
            <person name="Sanchez-Porro C."/>
            <person name="Ventosa A."/>
        </authorList>
    </citation>
    <scope>NUCLEOTIDE SEQUENCE [LARGE SCALE GENOMIC DNA]</scope>
    <source>
        <strain evidence="7">ag22IC6-196</strain>
    </source>
</reference>
<gene>
    <name evidence="6" type="ORF">V6X51_09645</name>
</gene>
<dbReference type="Proteomes" id="UP001556636">
    <property type="component" value="Unassembled WGS sequence"/>
</dbReference>
<evidence type="ECO:0000313" key="6">
    <source>
        <dbReference type="EMBL" id="MEX0373690.1"/>
    </source>
</evidence>
<dbReference type="EC" id="2.1.2.2" evidence="2"/>
<protein>
    <recommendedName>
        <fullName evidence="2">phosphoribosylglycinamide formyltransferase 1</fullName>
        <ecNumber evidence="2">2.1.2.2</ecNumber>
    </recommendedName>
</protein>
<keyword evidence="7" id="KW-1185">Reference proteome</keyword>
<evidence type="ECO:0000313" key="7">
    <source>
        <dbReference type="Proteomes" id="UP001556636"/>
    </source>
</evidence>
<evidence type="ECO:0000256" key="2">
    <source>
        <dbReference type="ARBA" id="ARBA00012254"/>
    </source>
</evidence>